<sequence length="536" mass="60892">MLEKNEVKGKPNIGDLDMLRGNKFEAGDSKEKPAKVGCPCMPMRNKTFEQKGDYKIENKGGPIVIKDNIKEGIKAYSKPREISKDGKCPYCKVCLKDGIGFSLFTKFNACVNKIKGWPTKFFKVKKPLLPIIPKAPKLKPLFNVYLEADSLNIINKEEVTEKVTQLHTRRGKGATKTGAMRKKHGKDCQCCYCLKGKKDAAAAKKAKEKADKVKEKEKNKKEKKKQTCVCGSVACARHVQFLKRYKPPEKKVIQPCSCGSPICDEEIAIMNAIAENPGGIMCLCQEEMKRRKKILEKKQKKEYEKRRKKISKQHSKADKIRRKKRLESAKVMEKSIKGDKNDVMLVAESVVDVAKLGITGITDVLRIMYRCAKDPKHSWRTVKSMAKDPSLIGKTLKETYNDSGVAATGRRVGMRLSAMGSVKETKNLLEQHPITNYILHIADKDPKKRLRKARKVKRKERIDFGCNLYMSSLRKRPFMFIFDRCPSFYPHCLSIVNVWKQFAEVVTFLLAVVVWSPCIFCMEICRAVMCCTLCTG</sequence>
<evidence type="ECO:0000313" key="4">
    <source>
        <dbReference type="EMBL" id="CAK1552869.1"/>
    </source>
</evidence>
<evidence type="ECO:0000259" key="3">
    <source>
        <dbReference type="PROSITE" id="PS50868"/>
    </source>
</evidence>
<reference evidence="4 5" key="1">
    <citation type="submission" date="2023-11" db="EMBL/GenBank/DDBJ databases">
        <authorList>
            <person name="Okamura Y."/>
        </authorList>
    </citation>
    <scope>NUCLEOTIDE SEQUENCE [LARGE SCALE GENOMIC DNA]</scope>
</reference>
<evidence type="ECO:0000256" key="2">
    <source>
        <dbReference type="SAM" id="MobiDB-lite"/>
    </source>
</evidence>
<dbReference type="PROSITE" id="PS50868">
    <property type="entry name" value="POST_SET"/>
    <property type="match status" value="1"/>
</dbReference>
<name>A0AAV1JTP1_9NEOP</name>
<organism evidence="4 5">
    <name type="scientific">Leptosia nina</name>
    <dbReference type="NCBI Taxonomy" id="320188"/>
    <lineage>
        <taxon>Eukaryota</taxon>
        <taxon>Metazoa</taxon>
        <taxon>Ecdysozoa</taxon>
        <taxon>Arthropoda</taxon>
        <taxon>Hexapoda</taxon>
        <taxon>Insecta</taxon>
        <taxon>Pterygota</taxon>
        <taxon>Neoptera</taxon>
        <taxon>Endopterygota</taxon>
        <taxon>Lepidoptera</taxon>
        <taxon>Glossata</taxon>
        <taxon>Ditrysia</taxon>
        <taxon>Papilionoidea</taxon>
        <taxon>Pieridae</taxon>
        <taxon>Pierinae</taxon>
        <taxon>Leptosia</taxon>
    </lineage>
</organism>
<feature type="coiled-coil region" evidence="1">
    <location>
        <begin position="200"/>
        <end position="227"/>
    </location>
</feature>
<feature type="region of interest" description="Disordered" evidence="2">
    <location>
        <begin position="300"/>
        <end position="321"/>
    </location>
</feature>
<keyword evidence="5" id="KW-1185">Reference proteome</keyword>
<comment type="caution">
    <text evidence="4">The sequence shown here is derived from an EMBL/GenBank/DDBJ whole genome shotgun (WGS) entry which is preliminary data.</text>
</comment>
<dbReference type="AlphaFoldDB" id="A0AAV1JTP1"/>
<protein>
    <recommendedName>
        <fullName evidence="3">Post-SET domain-containing protein</fullName>
    </recommendedName>
</protein>
<feature type="domain" description="Post-SET" evidence="3">
    <location>
        <begin position="224"/>
        <end position="240"/>
    </location>
</feature>
<dbReference type="InterPro" id="IPR003616">
    <property type="entry name" value="Post-SET_dom"/>
</dbReference>
<gene>
    <name evidence="4" type="ORF">LNINA_LOCUS11897</name>
</gene>
<keyword evidence="1" id="KW-0175">Coiled coil</keyword>
<evidence type="ECO:0000313" key="5">
    <source>
        <dbReference type="Proteomes" id="UP001497472"/>
    </source>
</evidence>
<dbReference type="EMBL" id="CAVLEF010000163">
    <property type="protein sequence ID" value="CAK1552869.1"/>
    <property type="molecule type" value="Genomic_DNA"/>
</dbReference>
<feature type="compositionally biased region" description="Basic residues" evidence="2">
    <location>
        <begin position="306"/>
        <end position="321"/>
    </location>
</feature>
<proteinExistence type="predicted"/>
<dbReference type="GO" id="GO:0003824">
    <property type="term" value="F:catalytic activity"/>
    <property type="evidence" value="ECO:0007669"/>
    <property type="project" value="UniProtKB-ARBA"/>
</dbReference>
<dbReference type="Proteomes" id="UP001497472">
    <property type="component" value="Unassembled WGS sequence"/>
</dbReference>
<evidence type="ECO:0000256" key="1">
    <source>
        <dbReference type="SAM" id="Coils"/>
    </source>
</evidence>
<accession>A0AAV1JTP1</accession>